<feature type="region of interest" description="Disordered" evidence="1">
    <location>
        <begin position="1"/>
        <end position="100"/>
    </location>
</feature>
<dbReference type="SUPFAM" id="SSF47095">
    <property type="entry name" value="HMG-box"/>
    <property type="match status" value="1"/>
</dbReference>
<gene>
    <name evidence="2" type="ORF">ACHAWO_012545</name>
</gene>
<evidence type="ECO:0000256" key="1">
    <source>
        <dbReference type="SAM" id="MobiDB-lite"/>
    </source>
</evidence>
<proteinExistence type="predicted"/>
<feature type="compositionally biased region" description="Low complexity" evidence="1">
    <location>
        <begin position="139"/>
        <end position="166"/>
    </location>
</feature>
<evidence type="ECO:0008006" key="4">
    <source>
        <dbReference type="Google" id="ProtNLM"/>
    </source>
</evidence>
<feature type="region of interest" description="Disordered" evidence="1">
    <location>
        <begin position="114"/>
        <end position="178"/>
    </location>
</feature>
<name>A0ABD3NRD2_9STRA</name>
<feature type="compositionally biased region" description="Low complexity" evidence="1">
    <location>
        <begin position="30"/>
        <end position="44"/>
    </location>
</feature>
<dbReference type="AlphaFoldDB" id="A0ABD3NRD2"/>
<reference evidence="2 3" key="1">
    <citation type="submission" date="2024-10" db="EMBL/GenBank/DDBJ databases">
        <title>Updated reference genomes for cyclostephanoid diatoms.</title>
        <authorList>
            <person name="Roberts W.R."/>
            <person name="Alverson A.J."/>
        </authorList>
    </citation>
    <scope>NUCLEOTIDE SEQUENCE [LARGE SCALE GENOMIC DNA]</scope>
    <source>
        <strain evidence="2 3">AJA010-31</strain>
    </source>
</reference>
<feature type="compositionally biased region" description="Polar residues" evidence="1">
    <location>
        <begin position="364"/>
        <end position="379"/>
    </location>
</feature>
<feature type="region of interest" description="Disordered" evidence="1">
    <location>
        <begin position="523"/>
        <end position="548"/>
    </location>
</feature>
<evidence type="ECO:0000313" key="2">
    <source>
        <dbReference type="EMBL" id="KAL3778528.1"/>
    </source>
</evidence>
<dbReference type="Gene3D" id="1.10.30.10">
    <property type="entry name" value="High mobility group box domain"/>
    <property type="match status" value="1"/>
</dbReference>
<feature type="compositionally biased region" description="Low complexity" evidence="1">
    <location>
        <begin position="342"/>
        <end position="351"/>
    </location>
</feature>
<sequence length="569" mass="63369">MVKPYSGEMYPNPPPLPNHGWSQPPPPSSHSPHPSYHSLSYHYGPPHPPPPPTSSHHHRYPPHHHGGHPRSPHHGYYVSGRGPHHTHRHADVPSSSPAAQQRLPYTPQTIHPAQVISPRTPRGPSQQQPPLPITHRHSSYTSPSSSTPNVSKPKVPIAHKPNNNPSLPSPLQPSNLITTKPPRPYTEYTMFYQLEREFILHRLLVDSSDPSAAEEQKAQSAVALFKNDPLMPARYRTLPLRADWYISGKSKKPSKRKHRKTHGKIGFLELTRMIAARWAKVDDETRKYCKMMAAMELVKYKEDVESYNAYKARLEKVGQVPEDVKEKERKKRAKDRRREKLLAASAAAGGDASKERSGVASGTRGATRTSMSVDQVKSSNVDNDIEHFITSVINEDDRNNRKRSSSPPPLPAEAPWNHFMPGPREHHRHHEATSSQGKVITPERSAKRRRLPIRNTSSRVNPPEMTNGPVSPDDEEDELIRMTFSGIDEDAIAREFYFPSPAIHSGVGSPPDMSPGVAHADHNAATLPMDGDGAAHPTNATTEGLYGPPVQSFDYWDALMDPPVDSSAK</sequence>
<keyword evidence="3" id="KW-1185">Reference proteome</keyword>
<feature type="region of interest" description="Disordered" evidence="1">
    <location>
        <begin position="320"/>
        <end position="379"/>
    </location>
</feature>
<evidence type="ECO:0000313" key="3">
    <source>
        <dbReference type="Proteomes" id="UP001530400"/>
    </source>
</evidence>
<dbReference type="InterPro" id="IPR036910">
    <property type="entry name" value="HMG_box_dom_sf"/>
</dbReference>
<feature type="region of interest" description="Disordered" evidence="1">
    <location>
        <begin position="391"/>
        <end position="475"/>
    </location>
</feature>
<organism evidence="2 3">
    <name type="scientific">Cyclotella atomus</name>
    <dbReference type="NCBI Taxonomy" id="382360"/>
    <lineage>
        <taxon>Eukaryota</taxon>
        <taxon>Sar</taxon>
        <taxon>Stramenopiles</taxon>
        <taxon>Ochrophyta</taxon>
        <taxon>Bacillariophyta</taxon>
        <taxon>Coscinodiscophyceae</taxon>
        <taxon>Thalassiosirophycidae</taxon>
        <taxon>Stephanodiscales</taxon>
        <taxon>Stephanodiscaceae</taxon>
        <taxon>Cyclotella</taxon>
    </lineage>
</organism>
<accession>A0ABD3NRD2</accession>
<protein>
    <recommendedName>
        <fullName evidence="4">HMG box domain-containing protein</fullName>
    </recommendedName>
</protein>
<dbReference type="EMBL" id="JALLPJ020000981">
    <property type="protein sequence ID" value="KAL3778528.1"/>
    <property type="molecule type" value="Genomic_DNA"/>
</dbReference>
<feature type="compositionally biased region" description="Pro residues" evidence="1">
    <location>
        <begin position="11"/>
        <end position="29"/>
    </location>
</feature>
<feature type="compositionally biased region" description="Basic residues" evidence="1">
    <location>
        <begin position="55"/>
        <end position="73"/>
    </location>
</feature>
<dbReference type="Proteomes" id="UP001530400">
    <property type="component" value="Unassembled WGS sequence"/>
</dbReference>
<comment type="caution">
    <text evidence="2">The sequence shown here is derived from an EMBL/GenBank/DDBJ whole genome shotgun (WGS) entry which is preliminary data.</text>
</comment>